<keyword evidence="3" id="KW-1185">Reference proteome</keyword>
<dbReference type="InterPro" id="IPR055588">
    <property type="entry name" value="DUF7164"/>
</dbReference>
<feature type="domain" description="DUF7164" evidence="1">
    <location>
        <begin position="2"/>
        <end position="252"/>
    </location>
</feature>
<organism evidence="2 3">
    <name type="scientific">Collibacillus ludicampi</name>
    <dbReference type="NCBI Taxonomy" id="2771369"/>
    <lineage>
        <taxon>Bacteria</taxon>
        <taxon>Bacillati</taxon>
        <taxon>Bacillota</taxon>
        <taxon>Bacilli</taxon>
        <taxon>Bacillales</taxon>
        <taxon>Alicyclobacillaceae</taxon>
        <taxon>Collibacillus</taxon>
    </lineage>
</organism>
<dbReference type="RefSeq" id="WP_282200113.1">
    <property type="nucleotide sequence ID" value="NZ_BOQE01000001.1"/>
</dbReference>
<accession>A0AAV4LGX5</accession>
<dbReference type="AlphaFoldDB" id="A0AAV4LGX5"/>
<evidence type="ECO:0000313" key="3">
    <source>
        <dbReference type="Proteomes" id="UP001057291"/>
    </source>
</evidence>
<gene>
    <name evidence="2" type="ORF">DNHGIG_26390</name>
</gene>
<comment type="caution">
    <text evidence="2">The sequence shown here is derived from an EMBL/GenBank/DDBJ whole genome shotgun (WGS) entry which is preliminary data.</text>
</comment>
<reference evidence="2" key="1">
    <citation type="journal article" date="2023" name="Int. J. Syst. Evol. Microbiol.">
        <title>Collibacillus ludicampi gen. nov., sp. nov., a new soil bacterium of the family Alicyclobacillaceae.</title>
        <authorList>
            <person name="Jojima T."/>
            <person name="Ioku Y."/>
            <person name="Fukuta Y."/>
            <person name="Shirasaka N."/>
            <person name="Matsumura Y."/>
            <person name="Mori M."/>
        </authorList>
    </citation>
    <scope>NUCLEOTIDE SEQUENCE</scope>
    <source>
        <strain evidence="2">TP075</strain>
    </source>
</reference>
<name>A0AAV4LGX5_9BACL</name>
<proteinExistence type="predicted"/>
<dbReference type="Pfam" id="PF23741">
    <property type="entry name" value="DUF7164"/>
    <property type="match status" value="1"/>
</dbReference>
<protein>
    <recommendedName>
        <fullName evidence="1">DUF7164 domain-containing protein</fullName>
    </recommendedName>
</protein>
<evidence type="ECO:0000313" key="2">
    <source>
        <dbReference type="EMBL" id="GIM47090.1"/>
    </source>
</evidence>
<sequence>MRRAVVIFVENQRDLMLQFGCLYTSLQYIQSKDTDLVVFGPQDTLQKLPDDCVKIECPPLSDPPVWMNYRFINSLSCLVSDHSDVLNQYDYLLRTDADTVLTPAWNSFYPDQYTTGQGWYVNNQDVSTNIKRVAHSLGLNHRGIHNIGSTHYGPPELVREVCRLAVSVTHHILTEEFKDQHGQWPGWYRGVASLYGGEIAVNHLVERLNPDRQKLDAFCTSQESIRNYPHIHFWHTFEMFSKFHFSEGYYDHFRIDHIDIDPIRNYCLYIALKSRREMPWLG</sequence>
<dbReference type="EMBL" id="BOQE01000001">
    <property type="protein sequence ID" value="GIM47090.1"/>
    <property type="molecule type" value="Genomic_DNA"/>
</dbReference>
<dbReference type="Proteomes" id="UP001057291">
    <property type="component" value="Unassembled WGS sequence"/>
</dbReference>
<evidence type="ECO:0000259" key="1">
    <source>
        <dbReference type="Pfam" id="PF23741"/>
    </source>
</evidence>